<feature type="transmembrane region" description="Helical" evidence="1">
    <location>
        <begin position="124"/>
        <end position="142"/>
    </location>
</feature>
<dbReference type="RefSeq" id="WP_223676581.1">
    <property type="nucleotide sequence ID" value="NZ_JAINZW010000005.1"/>
</dbReference>
<keyword evidence="3" id="KW-1185">Reference proteome</keyword>
<organism evidence="2 3">
    <name type="scientific">Novilysobacter selenitireducens</name>
    <dbReference type="NCBI Taxonomy" id="2872639"/>
    <lineage>
        <taxon>Bacteria</taxon>
        <taxon>Pseudomonadati</taxon>
        <taxon>Pseudomonadota</taxon>
        <taxon>Gammaproteobacteria</taxon>
        <taxon>Lysobacterales</taxon>
        <taxon>Lysobacteraceae</taxon>
        <taxon>Novilysobacter</taxon>
    </lineage>
</organism>
<feature type="transmembrane region" description="Helical" evidence="1">
    <location>
        <begin position="172"/>
        <end position="189"/>
    </location>
</feature>
<dbReference type="PROSITE" id="PS51318">
    <property type="entry name" value="TAT"/>
    <property type="match status" value="1"/>
</dbReference>
<keyword evidence="1" id="KW-0812">Transmembrane</keyword>
<keyword evidence="1" id="KW-0472">Membrane</keyword>
<evidence type="ECO:0000313" key="2">
    <source>
        <dbReference type="EMBL" id="MBZ4040127.1"/>
    </source>
</evidence>
<gene>
    <name evidence="2" type="ORF">K6753_11355</name>
</gene>
<comment type="caution">
    <text evidence="2">The sequence shown here is derived from an EMBL/GenBank/DDBJ whole genome shotgun (WGS) entry which is preliminary data.</text>
</comment>
<feature type="transmembrane region" description="Helical" evidence="1">
    <location>
        <begin position="58"/>
        <end position="77"/>
    </location>
</feature>
<proteinExistence type="predicted"/>
<protein>
    <submittedName>
        <fullName evidence="2">Uncharacterized protein</fullName>
    </submittedName>
</protein>
<reference evidence="2 3" key="1">
    <citation type="submission" date="2021-09" db="EMBL/GenBank/DDBJ databases">
        <title>Lysobacter sp. 13A isolated from the river sediment.</title>
        <authorList>
            <person name="Liu H."/>
            <person name="Li S."/>
            <person name="Mao S."/>
        </authorList>
    </citation>
    <scope>NUCLEOTIDE SEQUENCE [LARGE SCALE GENOMIC DNA]</scope>
    <source>
        <strain evidence="2 3">13A</strain>
    </source>
</reference>
<evidence type="ECO:0000256" key="1">
    <source>
        <dbReference type="SAM" id="Phobius"/>
    </source>
</evidence>
<evidence type="ECO:0000313" key="3">
    <source>
        <dbReference type="Proteomes" id="UP001430954"/>
    </source>
</evidence>
<feature type="transmembrane region" description="Helical" evidence="1">
    <location>
        <begin position="97"/>
        <end position="118"/>
    </location>
</feature>
<keyword evidence="1" id="KW-1133">Transmembrane helix</keyword>
<dbReference type="InterPro" id="IPR006311">
    <property type="entry name" value="TAT_signal"/>
</dbReference>
<dbReference type="Proteomes" id="UP001430954">
    <property type="component" value="Unassembled WGS sequence"/>
</dbReference>
<name>A0ABS7T8H0_9GAMM</name>
<feature type="transmembrane region" description="Helical" evidence="1">
    <location>
        <begin position="33"/>
        <end position="52"/>
    </location>
</feature>
<accession>A0ABS7T8H0</accession>
<dbReference type="EMBL" id="JAINZW010000005">
    <property type="protein sequence ID" value="MBZ4040127.1"/>
    <property type="molecule type" value="Genomic_DNA"/>
</dbReference>
<sequence>MSRSIPAPLPTPGTVLVADDLSAQREAFARRRFLAMPLAGALAWTAVGIGGAVLPLAAAVWVLFIATGSIAYLGIGLSRFTGEHFMDRSRPRNPFDALFFSTVAMALLVYAIAIPFFMVEPTSLPLSVGILSGLMWLPTAWLMRHWIGAFHAIARTVLVLAAWLAWPEARFVAVPAVIVAIYAVTIVVLERRWRRMGEESVGAPQVAVAGG</sequence>
<feature type="transmembrane region" description="Helical" evidence="1">
    <location>
        <begin position="149"/>
        <end position="166"/>
    </location>
</feature>
<dbReference type="Pfam" id="PF22765">
    <property type="entry name" value="DUF7010"/>
    <property type="match status" value="1"/>
</dbReference>
<dbReference type="InterPro" id="IPR053824">
    <property type="entry name" value="DUF7010"/>
</dbReference>